<dbReference type="SUPFAM" id="SSF102705">
    <property type="entry name" value="NIF3 (NGG1p interacting factor 3)-like"/>
    <property type="match status" value="1"/>
</dbReference>
<organism evidence="3 4">
    <name type="scientific">Spirosoma aureum</name>
    <dbReference type="NCBI Taxonomy" id="2692134"/>
    <lineage>
        <taxon>Bacteria</taxon>
        <taxon>Pseudomonadati</taxon>
        <taxon>Bacteroidota</taxon>
        <taxon>Cytophagia</taxon>
        <taxon>Cytophagales</taxon>
        <taxon>Cytophagaceae</taxon>
        <taxon>Spirosoma</taxon>
    </lineage>
</organism>
<protein>
    <recommendedName>
        <fullName evidence="5">NGG1p interacting factor NIF3</fullName>
    </recommendedName>
</protein>
<sequence>MTPYYPSRRTFLMTTLGLAAARTLRATPYQSLTAGQVIERIKTNVGIPWREQTVDRLIAGTPELPVKGIASTMMATLDVLQRSAAKGLNMVITHEPTYYSHQDRTEPIEQDSLYQLKRDFIQQNGMAVFHFHDHWHGRRPDGIATGMIRELGWEKNADPQNPRLFVFPETSLARFAQGMATKLNIKTMRVVGNPQMPVRRALASWGNVSLMPGIPYLAQADVLIVGETHEWELVEYVQDAIASGQKKALIIMGHLVSEQAGMKYCTEWLKTFIPEVPIEFMPAAEPYWRPDQPAK</sequence>
<feature type="binding site" evidence="2">
    <location>
        <position position="94"/>
    </location>
    <ligand>
        <name>a divalent metal cation</name>
        <dbReference type="ChEBI" id="CHEBI:60240"/>
        <label>1</label>
    </ligand>
</feature>
<dbReference type="EMBL" id="CP050063">
    <property type="protein sequence ID" value="QIP12150.1"/>
    <property type="molecule type" value="Genomic_DNA"/>
</dbReference>
<dbReference type="Pfam" id="PF01784">
    <property type="entry name" value="DUF34_NIF3"/>
    <property type="match status" value="1"/>
</dbReference>
<dbReference type="AlphaFoldDB" id="A0A6G9AI74"/>
<dbReference type="InterPro" id="IPR002678">
    <property type="entry name" value="DUF34/NIF3"/>
</dbReference>
<keyword evidence="2" id="KW-0479">Metal-binding</keyword>
<accession>A0A6G9AI74</accession>
<evidence type="ECO:0000313" key="3">
    <source>
        <dbReference type="EMBL" id="QIP12150.1"/>
    </source>
</evidence>
<proteinExistence type="inferred from homology"/>
<keyword evidence="4" id="KW-1185">Reference proteome</keyword>
<evidence type="ECO:0000256" key="2">
    <source>
        <dbReference type="PIRSR" id="PIRSR602678-1"/>
    </source>
</evidence>
<gene>
    <name evidence="3" type="ORF">G8759_05640</name>
</gene>
<dbReference type="GO" id="GO:0046872">
    <property type="term" value="F:metal ion binding"/>
    <property type="evidence" value="ECO:0007669"/>
    <property type="project" value="UniProtKB-KW"/>
</dbReference>
<feature type="binding site" evidence="2">
    <location>
        <position position="254"/>
    </location>
    <ligand>
        <name>a divalent metal cation</name>
        <dbReference type="ChEBI" id="CHEBI:60240"/>
        <label>1</label>
    </ligand>
</feature>
<dbReference type="InterPro" id="IPR006311">
    <property type="entry name" value="TAT_signal"/>
</dbReference>
<evidence type="ECO:0000313" key="4">
    <source>
        <dbReference type="Proteomes" id="UP000501802"/>
    </source>
</evidence>
<dbReference type="InterPro" id="IPR036069">
    <property type="entry name" value="DUF34/NIF3_sf"/>
</dbReference>
<dbReference type="Proteomes" id="UP000501802">
    <property type="component" value="Chromosome"/>
</dbReference>
<comment type="similarity">
    <text evidence="1">Belongs to the GTP cyclohydrolase I type 2/NIF3 family.</text>
</comment>
<evidence type="ECO:0008006" key="5">
    <source>
        <dbReference type="Google" id="ProtNLM"/>
    </source>
</evidence>
<feature type="binding site" evidence="2">
    <location>
        <position position="258"/>
    </location>
    <ligand>
        <name>a divalent metal cation</name>
        <dbReference type="ChEBI" id="CHEBI:60240"/>
        <label>1</label>
    </ligand>
</feature>
<dbReference type="Gene3D" id="3.40.1390.30">
    <property type="entry name" value="NIF3 (NGG1p interacting factor 3)-like"/>
    <property type="match status" value="1"/>
</dbReference>
<evidence type="ECO:0000256" key="1">
    <source>
        <dbReference type="ARBA" id="ARBA00006964"/>
    </source>
</evidence>
<name>A0A6G9AI74_9BACT</name>
<dbReference type="KEGG" id="spib:G8759_05640"/>
<dbReference type="PROSITE" id="PS51318">
    <property type="entry name" value="TAT"/>
    <property type="match status" value="1"/>
</dbReference>
<reference evidence="3 4" key="1">
    <citation type="submission" date="2020-03" db="EMBL/GenBank/DDBJ databases">
        <authorList>
            <person name="Kim M.K."/>
        </authorList>
    </citation>
    <scope>NUCLEOTIDE SEQUENCE [LARGE SCALE GENOMIC DNA]</scope>
    <source>
        <strain evidence="3 4">BT328</strain>
    </source>
</reference>